<sequence>MNRYLALFLMLVQFVFAFIALTFTFLLSFSLNKITSIPGITKGFPLILGLMILMIGIAQKSFLKEKRKLIINLVFGISATIMIIPFFDDYITDNIGKLILLLADNTSRILNSLFPLTQSLENPFSQYLFDYVNDIGSYFLFGLNALGLFNQVDNIKNLFIKLVNKYKQTT</sequence>
<keyword evidence="1" id="KW-0472">Membrane</keyword>
<reference evidence="2 3" key="1">
    <citation type="submission" date="2018-08" db="EMBL/GenBank/DDBJ databases">
        <title>A genome reference for cultivated species of the human gut microbiota.</title>
        <authorList>
            <person name="Zou Y."/>
            <person name="Xue W."/>
            <person name="Luo G."/>
        </authorList>
    </citation>
    <scope>NUCLEOTIDE SEQUENCE [LARGE SCALE GENOMIC DNA]</scope>
    <source>
        <strain evidence="2 3">AF48-16</strain>
    </source>
</reference>
<feature type="transmembrane region" description="Helical" evidence="1">
    <location>
        <begin position="7"/>
        <end position="31"/>
    </location>
</feature>
<comment type="caution">
    <text evidence="2">The sequence shown here is derived from an EMBL/GenBank/DDBJ whole genome shotgun (WGS) entry which is preliminary data.</text>
</comment>
<feature type="transmembrane region" description="Helical" evidence="1">
    <location>
        <begin position="135"/>
        <end position="152"/>
    </location>
</feature>
<accession>A0A415ETX0</accession>
<organism evidence="2 3">
    <name type="scientific">Enterococcus casseliflavus</name>
    <name type="common">Enterococcus flavescens</name>
    <dbReference type="NCBI Taxonomy" id="37734"/>
    <lineage>
        <taxon>Bacteria</taxon>
        <taxon>Bacillati</taxon>
        <taxon>Bacillota</taxon>
        <taxon>Bacilli</taxon>
        <taxon>Lactobacillales</taxon>
        <taxon>Enterococcaceae</taxon>
        <taxon>Enterococcus</taxon>
    </lineage>
</organism>
<dbReference type="EMBL" id="QRMZ01000008">
    <property type="protein sequence ID" value="RHK06742.1"/>
    <property type="molecule type" value="Genomic_DNA"/>
</dbReference>
<dbReference type="Proteomes" id="UP000286288">
    <property type="component" value="Unassembled WGS sequence"/>
</dbReference>
<keyword evidence="1" id="KW-1133">Transmembrane helix</keyword>
<feature type="transmembrane region" description="Helical" evidence="1">
    <location>
        <begin position="69"/>
        <end position="87"/>
    </location>
</feature>
<name>A0A415ETX0_ENTCA</name>
<gene>
    <name evidence="2" type="ORF">DW084_07740</name>
</gene>
<protein>
    <submittedName>
        <fullName evidence="2">Uncharacterized protein</fullName>
    </submittedName>
</protein>
<evidence type="ECO:0000313" key="2">
    <source>
        <dbReference type="EMBL" id="RHK06742.1"/>
    </source>
</evidence>
<keyword evidence="1" id="KW-0812">Transmembrane</keyword>
<evidence type="ECO:0000313" key="3">
    <source>
        <dbReference type="Proteomes" id="UP000286288"/>
    </source>
</evidence>
<evidence type="ECO:0000256" key="1">
    <source>
        <dbReference type="SAM" id="Phobius"/>
    </source>
</evidence>
<proteinExistence type="predicted"/>
<feature type="transmembrane region" description="Helical" evidence="1">
    <location>
        <begin position="37"/>
        <end position="57"/>
    </location>
</feature>
<dbReference type="AlphaFoldDB" id="A0A415ETX0"/>